<protein>
    <submittedName>
        <fullName evidence="1">Uncharacterized protein</fullName>
    </submittedName>
</protein>
<dbReference type="AlphaFoldDB" id="X1J5B4"/>
<organism evidence="1">
    <name type="scientific">marine sediment metagenome</name>
    <dbReference type="NCBI Taxonomy" id="412755"/>
    <lineage>
        <taxon>unclassified sequences</taxon>
        <taxon>metagenomes</taxon>
        <taxon>ecological metagenomes</taxon>
    </lineage>
</organism>
<proteinExistence type="predicted"/>
<dbReference type="EMBL" id="BARU01028687">
    <property type="protein sequence ID" value="GAH73499.1"/>
    <property type="molecule type" value="Genomic_DNA"/>
</dbReference>
<comment type="caution">
    <text evidence="1">The sequence shown here is derived from an EMBL/GenBank/DDBJ whole genome shotgun (WGS) entry which is preliminary data.</text>
</comment>
<sequence>MKCPVITAGFWADPRASGADAIVCLKEECAWWDKVLQRCAIPRIAERLDQITYHLATMENKMPHEMQFRK</sequence>
<accession>X1J5B4</accession>
<evidence type="ECO:0000313" key="1">
    <source>
        <dbReference type="EMBL" id="GAH73499.1"/>
    </source>
</evidence>
<gene>
    <name evidence="1" type="ORF">S03H2_45754</name>
</gene>
<name>X1J5B4_9ZZZZ</name>
<reference evidence="1" key="1">
    <citation type="journal article" date="2014" name="Front. Microbiol.">
        <title>High frequency of phylogenetically diverse reductive dehalogenase-homologous genes in deep subseafloor sedimentary metagenomes.</title>
        <authorList>
            <person name="Kawai M."/>
            <person name="Futagami T."/>
            <person name="Toyoda A."/>
            <person name="Takaki Y."/>
            <person name="Nishi S."/>
            <person name="Hori S."/>
            <person name="Arai W."/>
            <person name="Tsubouchi T."/>
            <person name="Morono Y."/>
            <person name="Uchiyama I."/>
            <person name="Ito T."/>
            <person name="Fujiyama A."/>
            <person name="Inagaki F."/>
            <person name="Takami H."/>
        </authorList>
    </citation>
    <scope>NUCLEOTIDE SEQUENCE</scope>
    <source>
        <strain evidence="1">Expedition CK06-06</strain>
    </source>
</reference>